<evidence type="ECO:0000313" key="10">
    <source>
        <dbReference type="Proteomes" id="UP001245370"/>
    </source>
</evidence>
<evidence type="ECO:0000259" key="6">
    <source>
        <dbReference type="PROSITE" id="PS50977"/>
    </source>
</evidence>
<gene>
    <name evidence="8" type="ORF">GGQ86_002647</name>
    <name evidence="7" type="ORF">XFLAVUS301_25650</name>
</gene>
<dbReference type="GeneID" id="95763347"/>
<dbReference type="InterPro" id="IPR036271">
    <property type="entry name" value="Tet_transcr_reg_TetR-rel_C_sf"/>
</dbReference>
<evidence type="ECO:0000256" key="1">
    <source>
        <dbReference type="ARBA" id="ARBA00023015"/>
    </source>
</evidence>
<feature type="region of interest" description="Disordered" evidence="5">
    <location>
        <begin position="225"/>
        <end position="244"/>
    </location>
</feature>
<evidence type="ECO:0000256" key="4">
    <source>
        <dbReference type="PROSITE-ProRule" id="PRU00335"/>
    </source>
</evidence>
<dbReference type="Gene3D" id="1.10.10.60">
    <property type="entry name" value="Homeodomain-like"/>
    <property type="match status" value="1"/>
</dbReference>
<dbReference type="Pfam" id="PF00440">
    <property type="entry name" value="TetR_N"/>
    <property type="match status" value="1"/>
</dbReference>
<reference evidence="8 10" key="2">
    <citation type="submission" date="2023-07" db="EMBL/GenBank/DDBJ databases">
        <title>Genomic Encyclopedia of Type Strains, Phase IV (KMG-IV): sequencing the most valuable type-strain genomes for metagenomic binning, comparative biology and taxonomic classification.</title>
        <authorList>
            <person name="Goeker M."/>
        </authorList>
    </citation>
    <scope>NUCLEOTIDE SEQUENCE [LARGE SCALE GENOMIC DNA]</scope>
    <source>
        <strain evidence="8 10">DSM 338</strain>
    </source>
</reference>
<dbReference type="RefSeq" id="WP_281807789.1">
    <property type="nucleotide sequence ID" value="NZ_BSDO01000003.1"/>
</dbReference>
<name>A0A9W6FK30_XANFL</name>
<dbReference type="EMBL" id="JAVDPY010000004">
    <property type="protein sequence ID" value="MDR6334171.1"/>
    <property type="molecule type" value="Genomic_DNA"/>
</dbReference>
<dbReference type="InterPro" id="IPR009057">
    <property type="entry name" value="Homeodomain-like_sf"/>
</dbReference>
<dbReference type="GO" id="GO:0000976">
    <property type="term" value="F:transcription cis-regulatory region binding"/>
    <property type="evidence" value="ECO:0007669"/>
    <property type="project" value="TreeGrafter"/>
</dbReference>
<dbReference type="GO" id="GO:0003700">
    <property type="term" value="F:DNA-binding transcription factor activity"/>
    <property type="evidence" value="ECO:0007669"/>
    <property type="project" value="TreeGrafter"/>
</dbReference>
<protein>
    <submittedName>
        <fullName evidence="8">AcrR family transcriptional regulator</fullName>
    </submittedName>
</protein>
<dbReference type="AlphaFoldDB" id="A0A9W6FK30"/>
<dbReference type="SUPFAM" id="SSF48498">
    <property type="entry name" value="Tetracyclin repressor-like, C-terminal domain"/>
    <property type="match status" value="1"/>
</dbReference>
<feature type="domain" description="HTH tetR-type" evidence="6">
    <location>
        <begin position="38"/>
        <end position="98"/>
    </location>
</feature>
<dbReference type="Proteomes" id="UP001245370">
    <property type="component" value="Unassembled WGS sequence"/>
</dbReference>
<comment type="caution">
    <text evidence="7">The sequence shown here is derived from an EMBL/GenBank/DDBJ whole genome shotgun (WGS) entry which is preliminary data.</text>
</comment>
<sequence>MNERTGGDRRRRGKPSASAADAPKAPAKGAPVQPPPVTGAARQILDAAALLLREKGYEATTLRAIAQTVGIKAGSVYHHYPSKDAIVQQVVNEGVRVVHEAVEAELTALPASAGPVERLEAAIRGHLLSSLQHSNYTSASIRAFTFLPANVREGCRKARKDYEAIWCGIVADAAKAGLLPADASEDAVRLLLLGAVNWAGEWYRADGRLAIDKIASDFATSVFQPRGGSRNRRKFQRPSGATSR</sequence>
<reference evidence="7" key="1">
    <citation type="submission" date="2022-12" db="EMBL/GenBank/DDBJ databases">
        <title>Reference genome sequencing for broad-spectrum identification of bacterial and archaeal isolates by mass spectrometry.</title>
        <authorList>
            <person name="Sekiguchi Y."/>
            <person name="Tourlousse D.M."/>
        </authorList>
    </citation>
    <scope>NUCLEOTIDE SEQUENCE</scope>
    <source>
        <strain evidence="7">301</strain>
    </source>
</reference>
<dbReference type="PANTHER" id="PTHR30055:SF234">
    <property type="entry name" value="HTH-TYPE TRANSCRIPTIONAL REGULATOR BETI"/>
    <property type="match status" value="1"/>
</dbReference>
<keyword evidence="2 4" id="KW-0238">DNA-binding</keyword>
<dbReference type="PANTHER" id="PTHR30055">
    <property type="entry name" value="HTH-TYPE TRANSCRIPTIONAL REGULATOR RUTR"/>
    <property type="match status" value="1"/>
</dbReference>
<feature type="compositionally biased region" description="Low complexity" evidence="5">
    <location>
        <begin position="15"/>
        <end position="31"/>
    </location>
</feature>
<dbReference type="InterPro" id="IPR050109">
    <property type="entry name" value="HTH-type_TetR-like_transc_reg"/>
</dbReference>
<dbReference type="EMBL" id="BSDO01000003">
    <property type="protein sequence ID" value="GLI22891.1"/>
    <property type="molecule type" value="Genomic_DNA"/>
</dbReference>
<dbReference type="Pfam" id="PF17932">
    <property type="entry name" value="TetR_C_24"/>
    <property type="match status" value="1"/>
</dbReference>
<feature type="region of interest" description="Disordered" evidence="5">
    <location>
        <begin position="1"/>
        <end position="38"/>
    </location>
</feature>
<organism evidence="7 9">
    <name type="scientific">Xanthobacter flavus</name>
    <dbReference type="NCBI Taxonomy" id="281"/>
    <lineage>
        <taxon>Bacteria</taxon>
        <taxon>Pseudomonadati</taxon>
        <taxon>Pseudomonadota</taxon>
        <taxon>Alphaproteobacteria</taxon>
        <taxon>Hyphomicrobiales</taxon>
        <taxon>Xanthobacteraceae</taxon>
        <taxon>Xanthobacter</taxon>
    </lineage>
</organism>
<evidence type="ECO:0000256" key="2">
    <source>
        <dbReference type="ARBA" id="ARBA00023125"/>
    </source>
</evidence>
<dbReference type="Proteomes" id="UP001144397">
    <property type="component" value="Unassembled WGS sequence"/>
</dbReference>
<dbReference type="InterPro" id="IPR001647">
    <property type="entry name" value="HTH_TetR"/>
</dbReference>
<dbReference type="Gene3D" id="1.10.357.10">
    <property type="entry name" value="Tetracycline Repressor, domain 2"/>
    <property type="match status" value="1"/>
</dbReference>
<dbReference type="SUPFAM" id="SSF46689">
    <property type="entry name" value="Homeodomain-like"/>
    <property type="match status" value="1"/>
</dbReference>
<evidence type="ECO:0000313" key="8">
    <source>
        <dbReference type="EMBL" id="MDR6334171.1"/>
    </source>
</evidence>
<dbReference type="PROSITE" id="PS50977">
    <property type="entry name" value="HTH_TETR_2"/>
    <property type="match status" value="1"/>
</dbReference>
<feature type="DNA-binding region" description="H-T-H motif" evidence="4">
    <location>
        <begin position="61"/>
        <end position="80"/>
    </location>
</feature>
<evidence type="ECO:0000313" key="9">
    <source>
        <dbReference type="Proteomes" id="UP001144397"/>
    </source>
</evidence>
<proteinExistence type="predicted"/>
<evidence type="ECO:0000313" key="7">
    <source>
        <dbReference type="EMBL" id="GLI22891.1"/>
    </source>
</evidence>
<evidence type="ECO:0000256" key="5">
    <source>
        <dbReference type="SAM" id="MobiDB-lite"/>
    </source>
</evidence>
<dbReference type="PRINTS" id="PR00455">
    <property type="entry name" value="HTHTETR"/>
</dbReference>
<evidence type="ECO:0000256" key="3">
    <source>
        <dbReference type="ARBA" id="ARBA00023163"/>
    </source>
</evidence>
<keyword evidence="3" id="KW-0804">Transcription</keyword>
<accession>A0A9W6FK30</accession>
<dbReference type="InterPro" id="IPR041490">
    <property type="entry name" value="KstR2_TetR_C"/>
</dbReference>
<keyword evidence="10" id="KW-1185">Reference proteome</keyword>
<keyword evidence="1" id="KW-0805">Transcription regulation</keyword>